<organism evidence="1 2">
    <name type="scientific">Syncephalastrum racemosum</name>
    <name type="common">Filamentous fungus</name>
    <dbReference type="NCBI Taxonomy" id="13706"/>
    <lineage>
        <taxon>Eukaryota</taxon>
        <taxon>Fungi</taxon>
        <taxon>Fungi incertae sedis</taxon>
        <taxon>Mucoromycota</taxon>
        <taxon>Mucoromycotina</taxon>
        <taxon>Mucoromycetes</taxon>
        <taxon>Mucorales</taxon>
        <taxon>Syncephalastraceae</taxon>
        <taxon>Syncephalastrum</taxon>
    </lineage>
</organism>
<dbReference type="EMBL" id="MCGN01000001">
    <property type="protein sequence ID" value="ORZ02280.1"/>
    <property type="molecule type" value="Genomic_DNA"/>
</dbReference>
<sequence length="174" mass="19260">MPDSHCHHRCTITHHRRNTSTPRSHCHHRCTTTAPPPRHVLTVTTAAPPLHHLHATSSLSPPLHRHCAIAATLPRHALTVTAAAPPVHHLHATAPPPYAFTPRPRLSWTPMLAFNYTSFSCLAYLRNTSSPTMPPPPSPPHLAALPIEREVSNSLSSDVMDLDIFALYDYQMLC</sequence>
<accession>A0A1X2HRS0</accession>
<protein>
    <submittedName>
        <fullName evidence="1">Uncharacterized protein</fullName>
    </submittedName>
</protein>
<dbReference type="InParanoid" id="A0A1X2HRS0"/>
<gene>
    <name evidence="1" type="ORF">BCR43DRAFT_509465</name>
</gene>
<evidence type="ECO:0000313" key="2">
    <source>
        <dbReference type="Proteomes" id="UP000242180"/>
    </source>
</evidence>
<dbReference type="Proteomes" id="UP000242180">
    <property type="component" value="Unassembled WGS sequence"/>
</dbReference>
<keyword evidence="2" id="KW-1185">Reference proteome</keyword>
<reference evidence="1 2" key="1">
    <citation type="submission" date="2016-07" db="EMBL/GenBank/DDBJ databases">
        <title>Pervasive Adenine N6-methylation of Active Genes in Fungi.</title>
        <authorList>
            <consortium name="DOE Joint Genome Institute"/>
            <person name="Mondo S.J."/>
            <person name="Dannebaum R.O."/>
            <person name="Kuo R.C."/>
            <person name="Labutti K."/>
            <person name="Haridas S."/>
            <person name="Kuo A."/>
            <person name="Salamov A."/>
            <person name="Ahrendt S.R."/>
            <person name="Lipzen A."/>
            <person name="Sullivan W."/>
            <person name="Andreopoulos W.B."/>
            <person name="Clum A."/>
            <person name="Lindquist E."/>
            <person name="Daum C."/>
            <person name="Ramamoorthy G.K."/>
            <person name="Gryganskyi A."/>
            <person name="Culley D."/>
            <person name="Magnuson J.K."/>
            <person name="James T.Y."/>
            <person name="O'Malley M.A."/>
            <person name="Stajich J.E."/>
            <person name="Spatafora J.W."/>
            <person name="Visel A."/>
            <person name="Grigoriev I.V."/>
        </authorList>
    </citation>
    <scope>NUCLEOTIDE SEQUENCE [LARGE SCALE GENOMIC DNA]</scope>
    <source>
        <strain evidence="1 2">NRRL 2496</strain>
    </source>
</reference>
<evidence type="ECO:0000313" key="1">
    <source>
        <dbReference type="EMBL" id="ORZ02280.1"/>
    </source>
</evidence>
<proteinExistence type="predicted"/>
<name>A0A1X2HRS0_SYNRA</name>
<comment type="caution">
    <text evidence="1">The sequence shown here is derived from an EMBL/GenBank/DDBJ whole genome shotgun (WGS) entry which is preliminary data.</text>
</comment>
<dbReference type="AlphaFoldDB" id="A0A1X2HRS0"/>